<feature type="region of interest" description="Disordered" evidence="1">
    <location>
        <begin position="1"/>
        <end position="27"/>
    </location>
</feature>
<keyword evidence="3" id="KW-1185">Reference proteome</keyword>
<dbReference type="EMBL" id="CAKOGP040000158">
    <property type="protein sequence ID" value="CAJ1931558.1"/>
    <property type="molecule type" value="Genomic_DNA"/>
</dbReference>
<gene>
    <name evidence="2" type="ORF">CYCCA115_LOCUS2443</name>
</gene>
<dbReference type="Proteomes" id="UP001295423">
    <property type="component" value="Unassembled WGS sequence"/>
</dbReference>
<evidence type="ECO:0000313" key="3">
    <source>
        <dbReference type="Proteomes" id="UP001295423"/>
    </source>
</evidence>
<feature type="region of interest" description="Disordered" evidence="1">
    <location>
        <begin position="145"/>
        <end position="169"/>
    </location>
</feature>
<feature type="compositionally biased region" description="Low complexity" evidence="1">
    <location>
        <begin position="149"/>
        <end position="166"/>
    </location>
</feature>
<reference evidence="2" key="1">
    <citation type="submission" date="2023-08" db="EMBL/GenBank/DDBJ databases">
        <authorList>
            <person name="Audoor S."/>
            <person name="Bilcke G."/>
        </authorList>
    </citation>
    <scope>NUCLEOTIDE SEQUENCE</scope>
</reference>
<evidence type="ECO:0000313" key="2">
    <source>
        <dbReference type="EMBL" id="CAJ1931558.1"/>
    </source>
</evidence>
<evidence type="ECO:0000256" key="1">
    <source>
        <dbReference type="SAM" id="MobiDB-lite"/>
    </source>
</evidence>
<proteinExistence type="predicted"/>
<accession>A0AAD2CP20</accession>
<name>A0AAD2CP20_9STRA</name>
<sequence>MVRNSPNNSNEEDNVPHQGPRPVSHGRKEYRKALNQKRQTLSNTLKNLVIEMFMDPGSVDPPRPQELYSQDRVTGKITGLRQNRVIYIKFLRNFGKAIYGKAFKEECVVKTLSSFFPECLEAFMVLAYDNGYKVWKSIAEKKMEGKGGPTASAGASEEASTTSSVGEQEDNDTTFIGFKYTSNSRGSKRSEGWSQAGCDLYDQLWDTLEEQRRNPTLGEEFETAFLISGDEVIQTTRRARNRPLRNNWSDLAGSHGNTTPIVQERGEVVTPQAMQQVQI</sequence>
<comment type="caution">
    <text evidence="2">The sequence shown here is derived from an EMBL/GenBank/DDBJ whole genome shotgun (WGS) entry which is preliminary data.</text>
</comment>
<organism evidence="2 3">
    <name type="scientific">Cylindrotheca closterium</name>
    <dbReference type="NCBI Taxonomy" id="2856"/>
    <lineage>
        <taxon>Eukaryota</taxon>
        <taxon>Sar</taxon>
        <taxon>Stramenopiles</taxon>
        <taxon>Ochrophyta</taxon>
        <taxon>Bacillariophyta</taxon>
        <taxon>Bacillariophyceae</taxon>
        <taxon>Bacillariophycidae</taxon>
        <taxon>Bacillariales</taxon>
        <taxon>Bacillariaceae</taxon>
        <taxon>Cylindrotheca</taxon>
    </lineage>
</organism>
<protein>
    <submittedName>
        <fullName evidence="2">Uncharacterized protein</fullName>
    </submittedName>
</protein>
<dbReference type="AlphaFoldDB" id="A0AAD2CP20"/>